<dbReference type="RefSeq" id="WP_128354603.1">
    <property type="nucleotide sequence ID" value="NZ_CP022987.1"/>
</dbReference>
<dbReference type="Proteomes" id="UP000283474">
    <property type="component" value="Chromosome"/>
</dbReference>
<dbReference type="NCBIfam" id="NF003816">
    <property type="entry name" value="PRK05406.1-5"/>
    <property type="match status" value="1"/>
</dbReference>
<accession>A0A410GB92</accession>
<dbReference type="HAMAP" id="MF_00691">
    <property type="entry name" value="PxpA"/>
    <property type="match status" value="1"/>
</dbReference>
<gene>
    <name evidence="1" type="primary">pxpA</name>
    <name evidence="2" type="ORF">CKA81_06700</name>
</gene>
<organism evidence="2 3">
    <name type="scientific">Pollutimonas thiosulfatoxidans</name>
    <dbReference type="NCBI Taxonomy" id="2028345"/>
    <lineage>
        <taxon>Bacteria</taxon>
        <taxon>Pseudomonadati</taxon>
        <taxon>Pseudomonadota</taxon>
        <taxon>Betaproteobacteria</taxon>
        <taxon>Burkholderiales</taxon>
        <taxon>Alcaligenaceae</taxon>
        <taxon>Pollutimonas</taxon>
    </lineage>
</organism>
<dbReference type="InterPro" id="IPR005501">
    <property type="entry name" value="LamB/YcsF/PxpA-like"/>
</dbReference>
<evidence type="ECO:0000256" key="1">
    <source>
        <dbReference type="HAMAP-Rule" id="MF_00691"/>
    </source>
</evidence>
<protein>
    <recommendedName>
        <fullName evidence="1">5-oxoprolinase subunit A</fullName>
        <shortName evidence="1">5-OPase subunit A</shortName>
        <ecNumber evidence="1">3.5.2.9</ecNumber>
    </recommendedName>
    <alternativeName>
        <fullName evidence="1">5-oxoprolinase (ATP-hydrolyzing) subunit A</fullName>
    </alternativeName>
</protein>
<keyword evidence="1" id="KW-0547">Nucleotide-binding</keyword>
<dbReference type="EMBL" id="CP022987">
    <property type="protein sequence ID" value="QAA93558.1"/>
    <property type="molecule type" value="Genomic_DNA"/>
</dbReference>
<dbReference type="EC" id="3.5.2.9" evidence="1"/>
<comment type="catalytic activity">
    <reaction evidence="1">
        <text>5-oxo-L-proline + ATP + 2 H2O = L-glutamate + ADP + phosphate + H(+)</text>
        <dbReference type="Rhea" id="RHEA:10348"/>
        <dbReference type="ChEBI" id="CHEBI:15377"/>
        <dbReference type="ChEBI" id="CHEBI:15378"/>
        <dbReference type="ChEBI" id="CHEBI:29985"/>
        <dbReference type="ChEBI" id="CHEBI:30616"/>
        <dbReference type="ChEBI" id="CHEBI:43474"/>
        <dbReference type="ChEBI" id="CHEBI:58402"/>
        <dbReference type="ChEBI" id="CHEBI:456216"/>
        <dbReference type="EC" id="3.5.2.9"/>
    </reaction>
</comment>
<comment type="similarity">
    <text evidence="1">Belongs to the LamB/PxpA family.</text>
</comment>
<sequence>MGLAIDLNCDMGESFGAWKMGQDEDILPYVTSANIACGFHAGDAATMRKTVAAALRHGVALGAHPGLPDLVGFGRRNMDVSAQDVYDIVIIQVGALAAVAASQGGKLHHVKAHGALYNMAARNGELATAIAKAVHDIDSTLLLYALAGSVQVKAAEDMGLAVAQEVFADRSYQSDGSLTPRKQAGAMIEDPAISIKQVLRMVQEGKVATQQGSDVNVRADTLCIHGDQPDAVVFAQAIRKALGENGVQVRAI</sequence>
<dbReference type="PANTHER" id="PTHR30292">
    <property type="entry name" value="UNCHARACTERIZED PROTEIN YBGL-RELATED"/>
    <property type="match status" value="1"/>
</dbReference>
<evidence type="ECO:0000313" key="2">
    <source>
        <dbReference type="EMBL" id="QAA93558.1"/>
    </source>
</evidence>
<dbReference type="GO" id="GO:0005975">
    <property type="term" value="P:carbohydrate metabolic process"/>
    <property type="evidence" value="ECO:0007669"/>
    <property type="project" value="InterPro"/>
</dbReference>
<dbReference type="NCBIfam" id="NF003814">
    <property type="entry name" value="PRK05406.1-3"/>
    <property type="match status" value="1"/>
</dbReference>
<dbReference type="KEGG" id="pus:CKA81_06700"/>
<dbReference type="PANTHER" id="PTHR30292:SF0">
    <property type="entry name" value="5-OXOPROLINASE SUBUNIT A"/>
    <property type="match status" value="1"/>
</dbReference>
<comment type="function">
    <text evidence="1">Catalyzes the cleavage of 5-oxoproline to form L-glutamate coupled to the hydrolysis of ATP to ADP and inorganic phosphate.</text>
</comment>
<dbReference type="OrthoDB" id="9773478at2"/>
<dbReference type="CDD" id="cd10787">
    <property type="entry name" value="LamB_YcsF_like"/>
    <property type="match status" value="1"/>
</dbReference>
<dbReference type="Pfam" id="PF03746">
    <property type="entry name" value="LamB_YcsF"/>
    <property type="match status" value="1"/>
</dbReference>
<evidence type="ECO:0000313" key="3">
    <source>
        <dbReference type="Proteomes" id="UP000283474"/>
    </source>
</evidence>
<proteinExistence type="inferred from homology"/>
<comment type="subunit">
    <text evidence="1">Forms a complex composed of PxpA, PxpB and PxpC.</text>
</comment>
<keyword evidence="1" id="KW-0067">ATP-binding</keyword>
<dbReference type="InterPro" id="IPR011330">
    <property type="entry name" value="Glyco_hydro/deAcase_b/a-brl"/>
</dbReference>
<keyword evidence="1" id="KW-0378">Hydrolase</keyword>
<keyword evidence="3" id="KW-1185">Reference proteome</keyword>
<reference evidence="2 3" key="1">
    <citation type="submission" date="2017-08" db="EMBL/GenBank/DDBJ databases">
        <authorList>
            <person name="Park S.-J."/>
            <person name="Kim H."/>
        </authorList>
    </citation>
    <scope>NUCLEOTIDE SEQUENCE [LARGE SCALE GENOMIC DNA]</scope>
    <source>
        <strain evidence="3">ye3</strain>
    </source>
</reference>
<dbReference type="GO" id="GO:0005524">
    <property type="term" value="F:ATP binding"/>
    <property type="evidence" value="ECO:0007669"/>
    <property type="project" value="UniProtKB-UniRule"/>
</dbReference>
<name>A0A410GB92_9BURK</name>
<dbReference type="GO" id="GO:0017168">
    <property type="term" value="F:5-oxoprolinase (ATP-hydrolyzing) activity"/>
    <property type="evidence" value="ECO:0007669"/>
    <property type="project" value="UniProtKB-UniRule"/>
</dbReference>
<dbReference type="AlphaFoldDB" id="A0A410GB92"/>
<dbReference type="SUPFAM" id="SSF88713">
    <property type="entry name" value="Glycoside hydrolase/deacetylase"/>
    <property type="match status" value="1"/>
</dbReference>
<dbReference type="Gene3D" id="3.20.20.370">
    <property type="entry name" value="Glycoside hydrolase/deacetylase"/>
    <property type="match status" value="1"/>
</dbReference>